<evidence type="ECO:0000256" key="1">
    <source>
        <dbReference type="ARBA" id="ARBA00006521"/>
    </source>
</evidence>
<reference evidence="11" key="1">
    <citation type="submission" date="2020-10" db="EMBL/GenBank/DDBJ databases">
        <title>Sequencing the genomes of 1000 actinobacteria strains.</title>
        <authorList>
            <person name="Klenk H.-P."/>
        </authorList>
    </citation>
    <scope>NUCLEOTIDE SEQUENCE</scope>
    <source>
        <strain evidence="11">DSM 45354</strain>
    </source>
</reference>
<dbReference type="GO" id="GO:0006281">
    <property type="term" value="P:DNA repair"/>
    <property type="evidence" value="ECO:0007669"/>
    <property type="project" value="UniProtKB-KW"/>
</dbReference>
<dbReference type="InterPro" id="IPR005122">
    <property type="entry name" value="Uracil-DNA_glycosylase-like"/>
</dbReference>
<dbReference type="InterPro" id="IPR005273">
    <property type="entry name" value="Ura-DNA_glyco_family4"/>
</dbReference>
<evidence type="ECO:0000256" key="5">
    <source>
        <dbReference type="ARBA" id="ARBA00022763"/>
    </source>
</evidence>
<dbReference type="GO" id="GO:0046872">
    <property type="term" value="F:metal ion binding"/>
    <property type="evidence" value="ECO:0007669"/>
    <property type="project" value="UniProtKB-KW"/>
</dbReference>
<evidence type="ECO:0000313" key="11">
    <source>
        <dbReference type="EMBL" id="MBE1610900.1"/>
    </source>
</evidence>
<keyword evidence="7" id="KW-0408">Iron</keyword>
<gene>
    <name evidence="11" type="ORF">HEB94_007748</name>
</gene>
<comment type="similarity">
    <text evidence="1">Belongs to the uracil-DNA glycosylase (UDG) superfamily. Type 4 (UDGa) family.</text>
</comment>
<evidence type="ECO:0000256" key="9">
    <source>
        <dbReference type="ARBA" id="ARBA00023204"/>
    </source>
</evidence>
<dbReference type="PANTHER" id="PTHR33693:SF9">
    <property type="entry name" value="TYPE-4 URACIL-DNA GLYCOSYLASE"/>
    <property type="match status" value="1"/>
</dbReference>
<dbReference type="EMBL" id="JADBEM010000001">
    <property type="protein sequence ID" value="MBE1610900.1"/>
    <property type="molecule type" value="Genomic_DNA"/>
</dbReference>
<dbReference type="RefSeq" id="WP_192754198.1">
    <property type="nucleotide sequence ID" value="NZ_BAABJL010000225.1"/>
</dbReference>
<dbReference type="PANTHER" id="PTHR33693">
    <property type="entry name" value="TYPE-5 URACIL-DNA GLYCOSYLASE"/>
    <property type="match status" value="1"/>
</dbReference>
<keyword evidence="9" id="KW-0234">DNA repair</keyword>
<dbReference type="NCBIfam" id="TIGR03914">
    <property type="entry name" value="UDG_fam_dom"/>
    <property type="match status" value="1"/>
</dbReference>
<keyword evidence="11" id="KW-0808">Transferase</keyword>
<keyword evidence="3" id="KW-0004">4Fe-4S</keyword>
<dbReference type="SMART" id="SM00986">
    <property type="entry name" value="UDG"/>
    <property type="match status" value="1"/>
</dbReference>
<dbReference type="Proteomes" id="UP000638648">
    <property type="component" value="Unassembled WGS sequence"/>
</dbReference>
<dbReference type="SUPFAM" id="SSF52141">
    <property type="entry name" value="Uracil-DNA glycosylase-like"/>
    <property type="match status" value="1"/>
</dbReference>
<keyword evidence="11" id="KW-0548">Nucleotidyltransferase</keyword>
<keyword evidence="4" id="KW-0479">Metal-binding</keyword>
<dbReference type="Gene3D" id="3.40.470.10">
    <property type="entry name" value="Uracil-DNA glycosylase-like domain"/>
    <property type="match status" value="1"/>
</dbReference>
<dbReference type="AlphaFoldDB" id="A0A927N9P7"/>
<dbReference type="Pfam" id="PF03167">
    <property type="entry name" value="UDG"/>
    <property type="match status" value="1"/>
</dbReference>
<evidence type="ECO:0000256" key="7">
    <source>
        <dbReference type="ARBA" id="ARBA00023004"/>
    </source>
</evidence>
<accession>A0A927N9P7</accession>
<evidence type="ECO:0000256" key="6">
    <source>
        <dbReference type="ARBA" id="ARBA00022801"/>
    </source>
</evidence>
<evidence type="ECO:0000256" key="2">
    <source>
        <dbReference type="ARBA" id="ARBA00019403"/>
    </source>
</evidence>
<dbReference type="GO" id="GO:0097506">
    <property type="term" value="F:deaminated base DNA N-glycosylase activity"/>
    <property type="evidence" value="ECO:0007669"/>
    <property type="project" value="UniProtKB-ARBA"/>
</dbReference>
<evidence type="ECO:0000256" key="3">
    <source>
        <dbReference type="ARBA" id="ARBA00022485"/>
    </source>
</evidence>
<dbReference type="GO" id="GO:0016779">
    <property type="term" value="F:nucleotidyltransferase activity"/>
    <property type="evidence" value="ECO:0007669"/>
    <property type="project" value="UniProtKB-KW"/>
</dbReference>
<dbReference type="InterPro" id="IPR051536">
    <property type="entry name" value="UDG_Type-4/5"/>
</dbReference>
<dbReference type="GO" id="GO:0051539">
    <property type="term" value="F:4 iron, 4 sulfur cluster binding"/>
    <property type="evidence" value="ECO:0007669"/>
    <property type="project" value="UniProtKB-KW"/>
</dbReference>
<evidence type="ECO:0000256" key="8">
    <source>
        <dbReference type="ARBA" id="ARBA00023014"/>
    </source>
</evidence>
<proteinExistence type="inferred from homology"/>
<keyword evidence="8" id="KW-0411">Iron-sulfur</keyword>
<evidence type="ECO:0000313" key="12">
    <source>
        <dbReference type="Proteomes" id="UP000638648"/>
    </source>
</evidence>
<keyword evidence="6" id="KW-0378">Hydrolase</keyword>
<evidence type="ECO:0000259" key="10">
    <source>
        <dbReference type="SMART" id="SM00986"/>
    </source>
</evidence>
<dbReference type="InterPro" id="IPR036895">
    <property type="entry name" value="Uracil-DNA_glycosylase-like_sf"/>
</dbReference>
<sequence>MARKPARTAADFLPERTDLTALREAAGSCQGCDLYRDATQTVFGAGDPNARVVLVGEQPGDVEDRRGEPFVGPAGGVLDRAMADAGIDRVGTYVTNAVKHFKFVPAERGKRRLHKTPGRTEIVACRPWLSAELAAVRPELLVCLGATASKAVFGPAFKLTERRGVLLPPPEEELMAGQSEAGEHVPSAILATIHPSAVLRALDRDEAYAGLVADLRVAAESLS</sequence>
<organism evidence="11 12">
    <name type="scientific">Actinopolymorpha pittospori</name>
    <dbReference type="NCBI Taxonomy" id="648752"/>
    <lineage>
        <taxon>Bacteria</taxon>
        <taxon>Bacillati</taxon>
        <taxon>Actinomycetota</taxon>
        <taxon>Actinomycetes</taxon>
        <taxon>Propionibacteriales</taxon>
        <taxon>Actinopolymorphaceae</taxon>
        <taxon>Actinopolymorpha</taxon>
    </lineage>
</organism>
<dbReference type="SMART" id="SM00987">
    <property type="entry name" value="UreE_C"/>
    <property type="match status" value="1"/>
</dbReference>
<keyword evidence="12" id="KW-1185">Reference proteome</keyword>
<evidence type="ECO:0000256" key="4">
    <source>
        <dbReference type="ARBA" id="ARBA00022723"/>
    </source>
</evidence>
<keyword evidence="5" id="KW-0227">DNA damage</keyword>
<feature type="domain" description="Uracil-DNA glycosylase-like" evidence="10">
    <location>
        <begin position="43"/>
        <end position="216"/>
    </location>
</feature>
<dbReference type="CDD" id="cd10030">
    <property type="entry name" value="UDG-F4_TTUDGA_SPO1dp_like"/>
    <property type="match status" value="1"/>
</dbReference>
<comment type="caution">
    <text evidence="11">The sequence shown here is derived from an EMBL/GenBank/DDBJ whole genome shotgun (WGS) entry which is preliminary data.</text>
</comment>
<name>A0A927N9P7_9ACTN</name>
<protein>
    <recommendedName>
        <fullName evidence="2">Type-4 uracil-DNA glycosylase</fullName>
    </recommendedName>
</protein>